<feature type="transmembrane region" description="Helical" evidence="5">
    <location>
        <begin position="69"/>
        <end position="88"/>
    </location>
</feature>
<dbReference type="AlphaFoldDB" id="A0AB39BS79"/>
<comment type="similarity">
    <text evidence="5">Belongs to the UPF0344 family.</text>
</comment>
<protein>
    <recommendedName>
        <fullName evidence="5">UPF0344 protein AB3N04_16130</fullName>
    </recommendedName>
</protein>
<gene>
    <name evidence="6" type="ORF">AB3N04_16130</name>
</gene>
<feature type="transmembrane region" description="Helical" evidence="5">
    <location>
        <begin position="100"/>
        <end position="121"/>
    </location>
</feature>
<accession>A0AB39BS79</accession>
<keyword evidence="4 5" id="KW-0472">Membrane</keyword>
<evidence type="ECO:0000256" key="2">
    <source>
        <dbReference type="ARBA" id="ARBA00022692"/>
    </source>
</evidence>
<proteinExistence type="inferred from homology"/>
<evidence type="ECO:0000256" key="4">
    <source>
        <dbReference type="ARBA" id="ARBA00023136"/>
    </source>
</evidence>
<dbReference type="EMBL" id="CP162551">
    <property type="protein sequence ID" value="XDI36216.1"/>
    <property type="molecule type" value="Genomic_DNA"/>
</dbReference>
<dbReference type="RefSeq" id="WP_368503686.1">
    <property type="nucleotide sequence ID" value="NZ_CP162551.1"/>
</dbReference>
<comment type="subcellular location">
    <subcellularLocation>
        <location evidence="5">Cell membrane</location>
        <topology evidence="5">Multi-pass membrane protein</topology>
    </subcellularLocation>
</comment>
<feature type="transmembrane region" description="Helical" evidence="5">
    <location>
        <begin position="44"/>
        <end position="63"/>
    </location>
</feature>
<evidence type="ECO:0000313" key="6">
    <source>
        <dbReference type="EMBL" id="XDI36216.1"/>
    </source>
</evidence>
<organism evidence="6">
    <name type="scientific">Alkalihalophilus sp. As8PL</name>
    <dbReference type="NCBI Taxonomy" id="3237103"/>
    <lineage>
        <taxon>Bacteria</taxon>
        <taxon>Bacillati</taxon>
        <taxon>Bacillota</taxon>
        <taxon>Bacilli</taxon>
        <taxon>Bacillales</taxon>
        <taxon>Bacillaceae</taxon>
        <taxon>Alkalihalophilus</taxon>
    </lineage>
</organism>
<dbReference type="HAMAP" id="MF_01536">
    <property type="entry name" value="UPF0344"/>
    <property type="match status" value="1"/>
</dbReference>
<keyword evidence="3 5" id="KW-1133">Transmembrane helix</keyword>
<name>A0AB39BS79_9BACI</name>
<dbReference type="InterPro" id="IPR010899">
    <property type="entry name" value="UPF0344"/>
</dbReference>
<sequence>MNRLYNIFYQSHIGSWAILVLLFFVGYFLLKAGKAKGAKIVHMVLRLFYIIMLVSGIGMLVTLGFPLMYLVKGALAFFLIYAMEMILVRTKKGTLGQQATLYWAIMIVTLVLVVLLGYGVISF</sequence>
<dbReference type="NCBIfam" id="NF010198">
    <property type="entry name" value="PRK13673.1-5"/>
    <property type="match status" value="1"/>
</dbReference>
<evidence type="ECO:0000256" key="1">
    <source>
        <dbReference type="ARBA" id="ARBA00022475"/>
    </source>
</evidence>
<evidence type="ECO:0000256" key="5">
    <source>
        <dbReference type="HAMAP-Rule" id="MF_01536"/>
    </source>
</evidence>
<dbReference type="GO" id="GO:0005886">
    <property type="term" value="C:plasma membrane"/>
    <property type="evidence" value="ECO:0007669"/>
    <property type="project" value="UniProtKB-SubCell"/>
</dbReference>
<keyword evidence="1 5" id="KW-1003">Cell membrane</keyword>
<keyword evidence="2 5" id="KW-0812">Transmembrane</keyword>
<reference evidence="6" key="1">
    <citation type="submission" date="2024-07" db="EMBL/GenBank/DDBJ databases">
        <title>Identification and characteristics of an arsenic-resistant bacterial isolate, which belongs to a novel species.</title>
        <authorList>
            <person name="Juszczyk A."/>
            <person name="Kowalczyk A."/>
            <person name="Was K."/>
            <person name="Kosowicz W."/>
            <person name="Budzyn A."/>
            <person name="Latowski D."/>
        </authorList>
    </citation>
    <scope>NUCLEOTIDE SEQUENCE</scope>
    <source>
        <strain evidence="6">As8PL</strain>
    </source>
</reference>
<feature type="transmembrane region" description="Helical" evidence="5">
    <location>
        <begin position="13"/>
        <end position="32"/>
    </location>
</feature>
<dbReference type="Pfam" id="PF07457">
    <property type="entry name" value="DUF1516"/>
    <property type="match status" value="1"/>
</dbReference>
<evidence type="ECO:0000256" key="3">
    <source>
        <dbReference type="ARBA" id="ARBA00022989"/>
    </source>
</evidence>